<organism evidence="1 2">
    <name type="scientific">Ileibacterium valens</name>
    <dbReference type="NCBI Taxonomy" id="1862668"/>
    <lineage>
        <taxon>Bacteria</taxon>
        <taxon>Bacillati</taxon>
        <taxon>Bacillota</taxon>
        <taxon>Erysipelotrichia</taxon>
        <taxon>Erysipelotrichales</taxon>
        <taxon>Erysipelotrichaceae</taxon>
        <taxon>Ileibacterium</taxon>
    </lineage>
</organism>
<dbReference type="Proteomes" id="UP000186341">
    <property type="component" value="Unassembled WGS sequence"/>
</dbReference>
<dbReference type="EMBL" id="MPJW01000090">
    <property type="protein sequence ID" value="OLU41145.1"/>
    <property type="molecule type" value="Genomic_DNA"/>
</dbReference>
<name>A0A1U7NHI3_9FIRM</name>
<reference evidence="1 2" key="1">
    <citation type="submission" date="2016-11" db="EMBL/GenBank/DDBJ databases">
        <title>Description of two novel members of the family Erysipelotrichaceae: Ileibacterium lipovorans gen. nov., sp. nov. and Dubosiella newyorkensis, gen. nov., sp. nov.</title>
        <authorList>
            <person name="Cox L.M."/>
            <person name="Sohn J."/>
            <person name="Tyrrell K.L."/>
            <person name="Citron D.M."/>
            <person name="Lawson P.A."/>
            <person name="Patel N.B."/>
            <person name="Iizumi T."/>
            <person name="Perez-Perez G.I."/>
            <person name="Goldstein E.J."/>
            <person name="Blaser M.J."/>
        </authorList>
    </citation>
    <scope>NUCLEOTIDE SEQUENCE [LARGE SCALE GENOMIC DNA]</scope>
    <source>
        <strain evidence="1 2">NYU-BL-A3</strain>
    </source>
</reference>
<protein>
    <recommendedName>
        <fullName evidence="3">DUF956 family protein</fullName>
    </recommendedName>
</protein>
<comment type="caution">
    <text evidence="1">The sequence shown here is derived from an EMBL/GenBank/DDBJ whole genome shotgun (WGS) entry which is preliminary data.</text>
</comment>
<evidence type="ECO:0000313" key="2">
    <source>
        <dbReference type="Proteomes" id="UP000186341"/>
    </source>
</evidence>
<sequence length="126" mass="14719">MVQSINHKADFVVKGTSFSGFADYGQIMVGDQAFEFYSDRNVQKNIQIPWDEVDVVIAAVYFKGKYIPRIGLKTKSDGTFMFSAREPKKLLHYINQYIPADRMYRSWTFFEVVKKNFQNRHKSSKS</sequence>
<dbReference type="RefSeq" id="WP_075818457.1">
    <property type="nucleotide sequence ID" value="NZ_CAJUTZ010000001.1"/>
</dbReference>
<proteinExistence type="predicted"/>
<evidence type="ECO:0000313" key="1">
    <source>
        <dbReference type="EMBL" id="OLU41145.1"/>
    </source>
</evidence>
<dbReference type="PIRSF" id="PIRSF021265">
    <property type="entry name" value="DUF956"/>
    <property type="match status" value="1"/>
</dbReference>
<gene>
    <name evidence="1" type="ORF">BO222_03670</name>
</gene>
<dbReference type="AlphaFoldDB" id="A0A1U7NHI3"/>
<dbReference type="InterPro" id="IPR010360">
    <property type="entry name" value="DUF956"/>
</dbReference>
<keyword evidence="2" id="KW-1185">Reference proteome</keyword>
<dbReference type="GeneID" id="82202317"/>
<dbReference type="OrthoDB" id="1646215at2"/>
<dbReference type="Pfam" id="PF06115">
    <property type="entry name" value="DUF956"/>
    <property type="match status" value="1"/>
</dbReference>
<accession>A0A1U7NHI3</accession>
<evidence type="ECO:0008006" key="3">
    <source>
        <dbReference type="Google" id="ProtNLM"/>
    </source>
</evidence>